<dbReference type="PANTHER" id="PTHR28258">
    <property type="entry name" value="VACUOLAR SEGREGATION PROTEIN 7"/>
    <property type="match status" value="1"/>
</dbReference>
<protein>
    <submittedName>
        <fullName evidence="2">DEKNAAC100541</fullName>
    </submittedName>
</protein>
<keyword evidence="1" id="KW-0812">Transmembrane</keyword>
<accession>A0A448YFY6</accession>
<organism evidence="2 3">
    <name type="scientific">Brettanomyces naardenensis</name>
    <name type="common">Yeast</name>
    <dbReference type="NCBI Taxonomy" id="13370"/>
    <lineage>
        <taxon>Eukaryota</taxon>
        <taxon>Fungi</taxon>
        <taxon>Dikarya</taxon>
        <taxon>Ascomycota</taxon>
        <taxon>Saccharomycotina</taxon>
        <taxon>Pichiomycetes</taxon>
        <taxon>Pichiales</taxon>
        <taxon>Pichiaceae</taxon>
        <taxon>Brettanomyces</taxon>
    </lineage>
</organism>
<sequence>MAADDSTSATLYRSSIRRSSGVNDIKPRVFLGPIDDYGFDENEELSDAESLLSRPFRKVGYSIISRRESDQSDGYGSMNVLRDGEHLDPQYYYNSPHDFKSIYYRQNMMLKLLTNTLYMLIGLAVAFVTTRLVVLKNCDDSLSDFTITSLDNILMSDELLLFEVMASSRNTNLQDVSIWNMAVDVFLRTDSSLLESPPIISSVSNDIAILLGNSTTFVTPLNFQGILTSDEGVVNGTFTSLPGEIWRRLTHKSEIRPHLSSGQVKIQHPGRNFRYEGEPLSSDQWSRILNSKYNLIVRGSFNYHLPLMPNNNVVSVATEVEVKPEK</sequence>
<dbReference type="GO" id="GO:0000329">
    <property type="term" value="C:fungal-type vacuole membrane"/>
    <property type="evidence" value="ECO:0007669"/>
    <property type="project" value="TreeGrafter"/>
</dbReference>
<evidence type="ECO:0000313" key="2">
    <source>
        <dbReference type="EMBL" id="VEU19799.1"/>
    </source>
</evidence>
<dbReference type="Proteomes" id="UP000290900">
    <property type="component" value="Unassembled WGS sequence"/>
</dbReference>
<proteinExistence type="predicted"/>
<dbReference type="GO" id="GO:0010513">
    <property type="term" value="P:positive regulation of phosphatidylinositol biosynthetic process"/>
    <property type="evidence" value="ECO:0007669"/>
    <property type="project" value="TreeGrafter"/>
</dbReference>
<evidence type="ECO:0000256" key="1">
    <source>
        <dbReference type="SAM" id="Phobius"/>
    </source>
</evidence>
<dbReference type="GO" id="GO:1903778">
    <property type="term" value="P:protein localization to vacuolar membrane"/>
    <property type="evidence" value="ECO:0007669"/>
    <property type="project" value="TreeGrafter"/>
</dbReference>
<dbReference type="EMBL" id="CAACVR010000001">
    <property type="protein sequence ID" value="VEU19799.1"/>
    <property type="molecule type" value="Genomic_DNA"/>
</dbReference>
<name>A0A448YFY6_BRENA</name>
<dbReference type="AlphaFoldDB" id="A0A448YFY6"/>
<dbReference type="GO" id="GO:0070772">
    <property type="term" value="C:PAS complex"/>
    <property type="evidence" value="ECO:0007669"/>
    <property type="project" value="TreeGrafter"/>
</dbReference>
<keyword evidence="3" id="KW-1185">Reference proteome</keyword>
<keyword evidence="1" id="KW-0472">Membrane</keyword>
<keyword evidence="1" id="KW-1133">Transmembrane helix</keyword>
<reference evidence="2 3" key="1">
    <citation type="submission" date="2018-12" db="EMBL/GenBank/DDBJ databases">
        <authorList>
            <person name="Tiukova I."/>
            <person name="Dainat J."/>
        </authorList>
    </citation>
    <scope>NUCLEOTIDE SEQUENCE [LARGE SCALE GENOMIC DNA]</scope>
</reference>
<dbReference type="PANTHER" id="PTHR28258:SF1">
    <property type="entry name" value="VACUOLAR SEGREGATION PROTEIN 7"/>
    <property type="match status" value="1"/>
</dbReference>
<feature type="transmembrane region" description="Helical" evidence="1">
    <location>
        <begin position="112"/>
        <end position="134"/>
    </location>
</feature>
<dbReference type="InParanoid" id="A0A448YFY6"/>
<dbReference type="GO" id="GO:0000011">
    <property type="term" value="P:vacuole inheritance"/>
    <property type="evidence" value="ECO:0007669"/>
    <property type="project" value="TreeGrafter"/>
</dbReference>
<gene>
    <name evidence="2" type="ORF">BRENAR_LOCUS535</name>
</gene>
<dbReference type="InterPro" id="IPR024260">
    <property type="entry name" value="Vac7"/>
</dbReference>
<dbReference type="OrthoDB" id="1204at2759"/>
<dbReference type="STRING" id="13370.A0A448YFY6"/>
<evidence type="ECO:0000313" key="3">
    <source>
        <dbReference type="Proteomes" id="UP000290900"/>
    </source>
</evidence>